<reference evidence="1" key="1">
    <citation type="submission" date="2021-06" db="EMBL/GenBank/DDBJ databases">
        <authorList>
            <person name="Kallberg Y."/>
            <person name="Tangrot J."/>
            <person name="Rosling A."/>
        </authorList>
    </citation>
    <scope>NUCLEOTIDE SEQUENCE</scope>
    <source>
        <strain evidence="1">CL356</strain>
    </source>
</reference>
<evidence type="ECO:0000313" key="2">
    <source>
        <dbReference type="Proteomes" id="UP000789525"/>
    </source>
</evidence>
<evidence type="ECO:0000313" key="1">
    <source>
        <dbReference type="EMBL" id="CAG8748118.1"/>
    </source>
</evidence>
<feature type="non-terminal residue" evidence="1">
    <location>
        <position position="101"/>
    </location>
</feature>
<organism evidence="1 2">
    <name type="scientific">Acaulospora colombiana</name>
    <dbReference type="NCBI Taxonomy" id="27376"/>
    <lineage>
        <taxon>Eukaryota</taxon>
        <taxon>Fungi</taxon>
        <taxon>Fungi incertae sedis</taxon>
        <taxon>Mucoromycota</taxon>
        <taxon>Glomeromycotina</taxon>
        <taxon>Glomeromycetes</taxon>
        <taxon>Diversisporales</taxon>
        <taxon>Acaulosporaceae</taxon>
        <taxon>Acaulospora</taxon>
    </lineage>
</organism>
<proteinExistence type="predicted"/>
<name>A0ACA9QEZ9_9GLOM</name>
<comment type="caution">
    <text evidence="1">The sequence shown here is derived from an EMBL/GenBank/DDBJ whole genome shotgun (WGS) entry which is preliminary data.</text>
</comment>
<dbReference type="Proteomes" id="UP000789525">
    <property type="component" value="Unassembled WGS sequence"/>
</dbReference>
<sequence length="101" mass="11572">MTEKKTAAAYLNALSWTKRINMIIFLLLILLNILINFAYEEQLSEATNVNKEKNSTEPKPTNNSIITNSSDPVHLNNTVTYEEVSLNDYDKTINRKYCGEE</sequence>
<protein>
    <submittedName>
        <fullName evidence="1">4236_t:CDS:1</fullName>
    </submittedName>
</protein>
<gene>
    <name evidence="1" type="ORF">ACOLOM_LOCUS12558</name>
</gene>
<keyword evidence="2" id="KW-1185">Reference proteome</keyword>
<dbReference type="EMBL" id="CAJVPT010051597">
    <property type="protein sequence ID" value="CAG8748118.1"/>
    <property type="molecule type" value="Genomic_DNA"/>
</dbReference>
<accession>A0ACA9QEZ9</accession>